<gene>
    <name evidence="2" type="ORF">ERS852560_02361</name>
</gene>
<dbReference type="EMBL" id="CZBM01000009">
    <property type="protein sequence ID" value="CUQ35653.1"/>
    <property type="molecule type" value="Genomic_DNA"/>
</dbReference>
<reference evidence="2 3" key="1">
    <citation type="submission" date="2015-09" db="EMBL/GenBank/DDBJ databases">
        <authorList>
            <consortium name="Pathogen Informatics"/>
        </authorList>
    </citation>
    <scope>NUCLEOTIDE SEQUENCE [LARGE SCALE GENOMIC DNA]</scope>
    <source>
        <strain evidence="2 3">2789STDY5834948</strain>
    </source>
</reference>
<organism evidence="2 3">
    <name type="scientific">Parabacteroides distasonis</name>
    <dbReference type="NCBI Taxonomy" id="823"/>
    <lineage>
        <taxon>Bacteria</taxon>
        <taxon>Pseudomonadati</taxon>
        <taxon>Bacteroidota</taxon>
        <taxon>Bacteroidia</taxon>
        <taxon>Bacteroidales</taxon>
        <taxon>Tannerellaceae</taxon>
        <taxon>Parabacteroides</taxon>
    </lineage>
</organism>
<accession>A0A174VLI6</accession>
<keyword evidence="1" id="KW-0812">Transmembrane</keyword>
<dbReference type="Proteomes" id="UP000095332">
    <property type="component" value="Unassembled WGS sequence"/>
</dbReference>
<protein>
    <submittedName>
        <fullName evidence="2">Uncharacterized protein</fullName>
    </submittedName>
</protein>
<evidence type="ECO:0000313" key="3">
    <source>
        <dbReference type="Proteomes" id="UP000095332"/>
    </source>
</evidence>
<dbReference type="AlphaFoldDB" id="A0A174VLI6"/>
<evidence type="ECO:0000313" key="2">
    <source>
        <dbReference type="EMBL" id="CUQ35653.1"/>
    </source>
</evidence>
<keyword evidence="1" id="KW-0472">Membrane</keyword>
<keyword evidence="1" id="KW-1133">Transmembrane helix</keyword>
<proteinExistence type="predicted"/>
<feature type="transmembrane region" description="Helical" evidence="1">
    <location>
        <begin position="50"/>
        <end position="76"/>
    </location>
</feature>
<feature type="transmembrane region" description="Helical" evidence="1">
    <location>
        <begin position="16"/>
        <end position="38"/>
    </location>
</feature>
<sequence length="81" mass="9154">MKKNLESLNFLSFGDFLLHLFPCVLGMIGIYVIIFLMNGKNAPSALELNITFNIVIIIISYCIGMVLSNISSFFFLPYKNI</sequence>
<name>A0A174VLI6_PARDI</name>
<evidence type="ECO:0000256" key="1">
    <source>
        <dbReference type="SAM" id="Phobius"/>
    </source>
</evidence>